<dbReference type="InterPro" id="IPR001091">
    <property type="entry name" value="RM_Methyltransferase"/>
</dbReference>
<dbReference type="GO" id="GO:0009307">
    <property type="term" value="P:DNA restriction-modification system"/>
    <property type="evidence" value="ECO:0007669"/>
    <property type="project" value="InterPro"/>
</dbReference>
<dbReference type="InterPro" id="IPR007560">
    <property type="entry name" value="Restrct_endonuc_IV_Mrr"/>
</dbReference>
<organism evidence="5">
    <name type="scientific">marine sediment metagenome</name>
    <dbReference type="NCBI Taxonomy" id="412755"/>
    <lineage>
        <taxon>unclassified sequences</taxon>
        <taxon>metagenomes</taxon>
        <taxon>ecological metagenomes</taxon>
    </lineage>
</organism>
<dbReference type="AlphaFoldDB" id="X0S602"/>
<comment type="caution">
    <text evidence="5">The sequence shown here is derived from an EMBL/GenBank/DDBJ whole genome shotgun (WGS) entry which is preliminary data.</text>
</comment>
<dbReference type="PRINTS" id="PR00508">
    <property type="entry name" value="S21N4MTFRASE"/>
</dbReference>
<dbReference type="PANTHER" id="PTHR13370:SF24">
    <property type="entry name" value="TYPE III RESTRICTION-MODIFICATION ENZYME STYLTI MOD SUBUNIT"/>
    <property type="match status" value="1"/>
</dbReference>
<feature type="domain" description="DNA methylase N-4/N-6" evidence="3">
    <location>
        <begin position="12"/>
        <end position="105"/>
    </location>
</feature>
<dbReference type="Pfam" id="PF01555">
    <property type="entry name" value="N6_N4_Mtase"/>
    <property type="match status" value="1"/>
</dbReference>
<proteinExistence type="predicted"/>
<feature type="domain" description="Restriction endonuclease type IV Mrr" evidence="4">
    <location>
        <begin position="166"/>
        <end position="233"/>
    </location>
</feature>
<keyword evidence="1" id="KW-0489">Methyltransferase</keyword>
<dbReference type="PANTHER" id="PTHR13370">
    <property type="entry name" value="RNA METHYLASE-RELATED"/>
    <property type="match status" value="1"/>
</dbReference>
<sequence length="274" mass="30939">VIRIPISIARQKRIKYKDNQFKSGKAMSNNLGKIPEDYWNISIIGSTAKERTGYPTQKPEALLERIIKASSNEGDIVLDPFCGCGTALIVAEKLKRKWIGIDITYLAVDVLKNRLQKLLSNIEDINFIEDGEPGGMAGVKHMAKYDKKGFEKFIIRKIGGVPNEKLDEGVDGYLFFKDGGKDKIALIQETVNKAVSPDKVRDFRGTMNREEAPMGIFITMYEPTRGMIKEANGMGIYKDSFGNEYPKMQFITVRNIIEEEKKPYVPQLKPHGDK</sequence>
<dbReference type="GO" id="GO:0003677">
    <property type="term" value="F:DNA binding"/>
    <property type="evidence" value="ECO:0007669"/>
    <property type="project" value="InterPro"/>
</dbReference>
<evidence type="ECO:0000256" key="1">
    <source>
        <dbReference type="ARBA" id="ARBA00022603"/>
    </source>
</evidence>
<evidence type="ECO:0000256" key="2">
    <source>
        <dbReference type="ARBA" id="ARBA00022679"/>
    </source>
</evidence>
<dbReference type="EMBL" id="BARS01005307">
    <property type="protein sequence ID" value="GAF71362.1"/>
    <property type="molecule type" value="Genomic_DNA"/>
</dbReference>
<reference evidence="5" key="1">
    <citation type="journal article" date="2014" name="Front. Microbiol.">
        <title>High frequency of phylogenetically diverse reductive dehalogenase-homologous genes in deep subseafloor sedimentary metagenomes.</title>
        <authorList>
            <person name="Kawai M."/>
            <person name="Futagami T."/>
            <person name="Toyoda A."/>
            <person name="Takaki Y."/>
            <person name="Nishi S."/>
            <person name="Hori S."/>
            <person name="Arai W."/>
            <person name="Tsubouchi T."/>
            <person name="Morono Y."/>
            <person name="Uchiyama I."/>
            <person name="Ito T."/>
            <person name="Fujiyama A."/>
            <person name="Inagaki F."/>
            <person name="Takami H."/>
        </authorList>
    </citation>
    <scope>NUCLEOTIDE SEQUENCE</scope>
    <source>
        <strain evidence="5">Expedition CK06-06</strain>
    </source>
</reference>
<dbReference type="GO" id="GO:0004519">
    <property type="term" value="F:endonuclease activity"/>
    <property type="evidence" value="ECO:0007669"/>
    <property type="project" value="InterPro"/>
</dbReference>
<dbReference type="GO" id="GO:0008170">
    <property type="term" value="F:N-methyltransferase activity"/>
    <property type="evidence" value="ECO:0007669"/>
    <property type="project" value="InterPro"/>
</dbReference>
<feature type="non-terminal residue" evidence="5">
    <location>
        <position position="1"/>
    </location>
</feature>
<evidence type="ECO:0000313" key="5">
    <source>
        <dbReference type="EMBL" id="GAF71362.1"/>
    </source>
</evidence>
<dbReference type="SUPFAM" id="SSF53335">
    <property type="entry name" value="S-adenosyl-L-methionine-dependent methyltransferases"/>
    <property type="match status" value="1"/>
</dbReference>
<dbReference type="Pfam" id="PF04471">
    <property type="entry name" value="Mrr_cat"/>
    <property type="match status" value="1"/>
</dbReference>
<evidence type="ECO:0000259" key="3">
    <source>
        <dbReference type="Pfam" id="PF01555"/>
    </source>
</evidence>
<dbReference type="InterPro" id="IPR002941">
    <property type="entry name" value="DNA_methylase_N4/N6"/>
</dbReference>
<gene>
    <name evidence="5" type="ORF">S01H1_10398</name>
</gene>
<dbReference type="InterPro" id="IPR029063">
    <property type="entry name" value="SAM-dependent_MTases_sf"/>
</dbReference>
<keyword evidence="2" id="KW-0808">Transferase</keyword>
<dbReference type="GO" id="GO:0032259">
    <property type="term" value="P:methylation"/>
    <property type="evidence" value="ECO:0007669"/>
    <property type="project" value="UniProtKB-KW"/>
</dbReference>
<dbReference type="Gene3D" id="3.40.50.150">
    <property type="entry name" value="Vaccinia Virus protein VP39"/>
    <property type="match status" value="1"/>
</dbReference>
<dbReference type="GO" id="GO:0005737">
    <property type="term" value="C:cytoplasm"/>
    <property type="evidence" value="ECO:0007669"/>
    <property type="project" value="TreeGrafter"/>
</dbReference>
<name>X0S602_9ZZZZ</name>
<evidence type="ECO:0008006" key="6">
    <source>
        <dbReference type="Google" id="ProtNLM"/>
    </source>
</evidence>
<accession>X0S602</accession>
<protein>
    <recommendedName>
        <fullName evidence="6">DNA methylase N-4/N-6 domain-containing protein</fullName>
    </recommendedName>
</protein>
<evidence type="ECO:0000259" key="4">
    <source>
        <dbReference type="Pfam" id="PF04471"/>
    </source>
</evidence>